<dbReference type="PROSITE" id="PS50928">
    <property type="entry name" value="ABC_TM1"/>
    <property type="match status" value="2"/>
</dbReference>
<reference evidence="10" key="1">
    <citation type="journal article" date="2019" name="Int. J. Syst. Evol. Microbiol.">
        <title>The Global Catalogue of Microorganisms (GCM) 10K type strain sequencing project: providing services to taxonomists for standard genome sequencing and annotation.</title>
        <authorList>
            <consortium name="The Broad Institute Genomics Platform"/>
            <consortium name="The Broad Institute Genome Sequencing Center for Infectious Disease"/>
            <person name="Wu L."/>
            <person name="Ma J."/>
        </authorList>
    </citation>
    <scope>NUCLEOTIDE SEQUENCE [LARGE SCALE GENOMIC DNA]</scope>
    <source>
        <strain evidence="10">KCTC 23701</strain>
    </source>
</reference>
<evidence type="ECO:0000256" key="1">
    <source>
        <dbReference type="ARBA" id="ARBA00004651"/>
    </source>
</evidence>
<feature type="transmembrane region" description="Helical" evidence="7">
    <location>
        <begin position="226"/>
        <end position="257"/>
    </location>
</feature>
<keyword evidence="4 7" id="KW-0812">Transmembrane</keyword>
<feature type="transmembrane region" description="Helical" evidence="7">
    <location>
        <begin position="513"/>
        <end position="532"/>
    </location>
</feature>
<dbReference type="PANTHER" id="PTHR30183">
    <property type="entry name" value="MOLYBDENUM TRANSPORT SYSTEM PERMEASE PROTEIN MODB"/>
    <property type="match status" value="1"/>
</dbReference>
<feature type="transmembrane region" description="Helical" evidence="7">
    <location>
        <begin position="405"/>
        <end position="427"/>
    </location>
</feature>
<evidence type="ECO:0000256" key="7">
    <source>
        <dbReference type="RuleBase" id="RU363032"/>
    </source>
</evidence>
<feature type="domain" description="ABC transmembrane type-1" evidence="8">
    <location>
        <begin position="326"/>
        <end position="531"/>
    </location>
</feature>
<evidence type="ECO:0000313" key="10">
    <source>
        <dbReference type="Proteomes" id="UP000604737"/>
    </source>
</evidence>
<feature type="transmembrane region" description="Helical" evidence="7">
    <location>
        <begin position="362"/>
        <end position="385"/>
    </location>
</feature>
<dbReference type="EMBL" id="BMYO01000005">
    <property type="protein sequence ID" value="GHD63606.1"/>
    <property type="molecule type" value="Genomic_DNA"/>
</dbReference>
<feature type="transmembrane region" description="Helical" evidence="7">
    <location>
        <begin position="90"/>
        <end position="113"/>
    </location>
</feature>
<evidence type="ECO:0000256" key="5">
    <source>
        <dbReference type="ARBA" id="ARBA00022989"/>
    </source>
</evidence>
<feature type="transmembrane region" description="Helical" evidence="7">
    <location>
        <begin position="133"/>
        <end position="159"/>
    </location>
</feature>
<keyword evidence="5 7" id="KW-1133">Transmembrane helix</keyword>
<feature type="transmembrane region" description="Helical" evidence="7">
    <location>
        <begin position="54"/>
        <end position="78"/>
    </location>
</feature>
<protein>
    <submittedName>
        <fullName evidence="9">Iron ABC transporter permease</fullName>
    </submittedName>
</protein>
<feature type="transmembrane region" description="Helical" evidence="7">
    <location>
        <begin position="459"/>
        <end position="480"/>
    </location>
</feature>
<dbReference type="InterPro" id="IPR035906">
    <property type="entry name" value="MetI-like_sf"/>
</dbReference>
<dbReference type="Gene3D" id="1.10.3720.10">
    <property type="entry name" value="MetI-like"/>
    <property type="match status" value="2"/>
</dbReference>
<dbReference type="CDD" id="cd06261">
    <property type="entry name" value="TM_PBP2"/>
    <property type="match status" value="1"/>
</dbReference>
<evidence type="ECO:0000256" key="4">
    <source>
        <dbReference type="ARBA" id="ARBA00022692"/>
    </source>
</evidence>
<evidence type="ECO:0000259" key="8">
    <source>
        <dbReference type="PROSITE" id="PS50928"/>
    </source>
</evidence>
<feature type="domain" description="ABC transmembrane type-1" evidence="8">
    <location>
        <begin position="55"/>
        <end position="256"/>
    </location>
</feature>
<dbReference type="PANTHER" id="PTHR30183:SF2">
    <property type="entry name" value="IRON UTILIZATION PROTEIN"/>
    <property type="match status" value="1"/>
</dbReference>
<evidence type="ECO:0000256" key="3">
    <source>
        <dbReference type="ARBA" id="ARBA00022475"/>
    </source>
</evidence>
<gene>
    <name evidence="9" type="ORF">GCM10007350_21380</name>
</gene>
<keyword evidence="10" id="KW-1185">Reference proteome</keyword>
<feature type="transmembrane region" description="Helical" evidence="7">
    <location>
        <begin position="330"/>
        <end position="350"/>
    </location>
</feature>
<dbReference type="SUPFAM" id="SSF161098">
    <property type="entry name" value="MetI-like"/>
    <property type="match status" value="2"/>
</dbReference>
<name>A0ABQ3H0P2_9NEIS</name>
<dbReference type="Proteomes" id="UP000604737">
    <property type="component" value="Unassembled WGS sequence"/>
</dbReference>
<comment type="similarity">
    <text evidence="7">Belongs to the binding-protein-dependent transport system permease family.</text>
</comment>
<keyword evidence="3" id="KW-1003">Cell membrane</keyword>
<proteinExistence type="inferred from homology"/>
<keyword evidence="6 7" id="KW-0472">Membrane</keyword>
<organism evidence="9 10">
    <name type="scientific">Jeongeupia chitinilytica</name>
    <dbReference type="NCBI Taxonomy" id="1041641"/>
    <lineage>
        <taxon>Bacteria</taxon>
        <taxon>Pseudomonadati</taxon>
        <taxon>Pseudomonadota</taxon>
        <taxon>Betaproteobacteria</taxon>
        <taxon>Neisseriales</taxon>
        <taxon>Chitinibacteraceae</taxon>
        <taxon>Jeongeupia</taxon>
    </lineage>
</organism>
<comment type="caution">
    <text evidence="9">The sequence shown here is derived from an EMBL/GenBank/DDBJ whole genome shotgun (WGS) entry which is preliminary data.</text>
</comment>
<evidence type="ECO:0000313" key="9">
    <source>
        <dbReference type="EMBL" id="GHD63606.1"/>
    </source>
</evidence>
<dbReference type="Pfam" id="PF00528">
    <property type="entry name" value="BPD_transp_1"/>
    <property type="match status" value="2"/>
</dbReference>
<keyword evidence="2 7" id="KW-0813">Transport</keyword>
<feature type="transmembrane region" description="Helical" evidence="7">
    <location>
        <begin position="285"/>
        <end position="310"/>
    </location>
</feature>
<evidence type="ECO:0000256" key="2">
    <source>
        <dbReference type="ARBA" id="ARBA00022448"/>
    </source>
</evidence>
<accession>A0ABQ3H0P2</accession>
<feature type="transmembrane region" description="Helical" evidence="7">
    <location>
        <begin position="184"/>
        <end position="206"/>
    </location>
</feature>
<sequence>MSFMSSRLLPSRGVLCALPIALLTVVPLLVVLSSLLDPQAEVWSHLLDYVLPGVLWNTLLLVVGVGAGVLLLGVPLAWLTAVCTFPGRRFFGWALMLPLAMPAYVLAFVQVGLLDFTGPVQTLLRSAFGTSAWFPQIRSTGGVILVLSMAFYPYVYLLARNAFLTQGRRAIEAAQTLGMSRRRAFFVVAVPMARPWLIGGVTLALMETLADFGTVSIFNFDTFTTAIYKAWFALFNLPAASQLASLLVMFVLMLVALEQWGRGARSYQVRSAHAERIALHGRLRWLATLWCGTVLLLAFVVPMMQLLVWVKGVWADDFDARYPAFIGRSLLLAVMAALLVTLLALVLAYARRRYRDAGTHWLVRLATLGYAVPGTVLAVGVFIPVAWLDNVLLAALRPFGLEALAIFKGTLAVMLLALAARFLAVGFQPVDTAMQRITRSQEEAARSLGLNGRQVAARLYLPLLRGGLLSAALLVFVDVLKEMPITLMTRAFGWDTLAVRVFEMTSEGMWDRAALPSLFIVLAGLVPVVLLIRKTES</sequence>
<dbReference type="InterPro" id="IPR000515">
    <property type="entry name" value="MetI-like"/>
</dbReference>
<comment type="subcellular location">
    <subcellularLocation>
        <location evidence="1 7">Cell membrane</location>
        <topology evidence="1 7">Multi-pass membrane protein</topology>
    </subcellularLocation>
</comment>
<evidence type="ECO:0000256" key="6">
    <source>
        <dbReference type="ARBA" id="ARBA00023136"/>
    </source>
</evidence>